<dbReference type="InterPro" id="IPR016454">
    <property type="entry name" value="Cysteine_dSase"/>
</dbReference>
<comment type="similarity">
    <text evidence="3">Belongs to the class-V pyridoxal-phosphate-dependent aminotransferase family. NifS/IscS subfamily.</text>
</comment>
<evidence type="ECO:0000256" key="4">
    <source>
        <dbReference type="ARBA" id="ARBA00013558"/>
    </source>
</evidence>
<keyword evidence="6" id="KW-0479">Metal-binding</keyword>
<evidence type="ECO:0000256" key="1">
    <source>
        <dbReference type="ARBA" id="ARBA00001933"/>
    </source>
</evidence>
<dbReference type="RefSeq" id="WP_194415792.1">
    <property type="nucleotide sequence ID" value="NZ_JACXXJ020000003.1"/>
</dbReference>
<evidence type="ECO:0000256" key="8">
    <source>
        <dbReference type="ARBA" id="ARBA00023004"/>
    </source>
</evidence>
<evidence type="ECO:0000256" key="5">
    <source>
        <dbReference type="ARBA" id="ARBA00022679"/>
    </source>
</evidence>
<dbReference type="InterPro" id="IPR015422">
    <property type="entry name" value="PyrdxlP-dep_Trfase_small"/>
</dbReference>
<name>A0AAE2RB12_AGRVI</name>
<dbReference type="AlphaFoldDB" id="A0AAE2RB12"/>
<dbReference type="Pfam" id="PF00266">
    <property type="entry name" value="Aminotran_5"/>
    <property type="match status" value="1"/>
</dbReference>
<dbReference type="SUPFAM" id="SSF53383">
    <property type="entry name" value="PLP-dependent transferases"/>
    <property type="match status" value="1"/>
</dbReference>
<gene>
    <name evidence="12" type="ORF">IEI95_002885</name>
</gene>
<keyword evidence="7" id="KW-0663">Pyridoxal phosphate</keyword>
<dbReference type="InterPro" id="IPR015421">
    <property type="entry name" value="PyrdxlP-dep_Trfase_major"/>
</dbReference>
<keyword evidence="5" id="KW-0808">Transferase</keyword>
<evidence type="ECO:0000313" key="13">
    <source>
        <dbReference type="Proteomes" id="UP000655037"/>
    </source>
</evidence>
<dbReference type="Proteomes" id="UP000655037">
    <property type="component" value="Unassembled WGS sequence"/>
</dbReference>
<keyword evidence="8" id="KW-0408">Iron</keyword>
<comment type="cofactor">
    <cofactor evidence="1">
        <name>pyridoxal 5'-phosphate</name>
        <dbReference type="ChEBI" id="CHEBI:597326"/>
    </cofactor>
</comment>
<dbReference type="PIRSF" id="PIRSF005572">
    <property type="entry name" value="NifS"/>
    <property type="match status" value="1"/>
</dbReference>
<comment type="caution">
    <text evidence="12">The sequence shown here is derived from an EMBL/GenBank/DDBJ whole genome shotgun (WGS) entry which is preliminary data.</text>
</comment>
<dbReference type="GO" id="GO:0046872">
    <property type="term" value="F:metal ion binding"/>
    <property type="evidence" value="ECO:0007669"/>
    <property type="project" value="UniProtKB-KW"/>
</dbReference>
<evidence type="ECO:0000259" key="11">
    <source>
        <dbReference type="Pfam" id="PF00266"/>
    </source>
</evidence>
<organism evidence="12 13">
    <name type="scientific">Agrobacterium vitis</name>
    <name type="common">Rhizobium vitis</name>
    <dbReference type="NCBI Taxonomy" id="373"/>
    <lineage>
        <taxon>Bacteria</taxon>
        <taxon>Pseudomonadati</taxon>
        <taxon>Pseudomonadota</taxon>
        <taxon>Alphaproteobacteria</taxon>
        <taxon>Hyphomicrobiales</taxon>
        <taxon>Rhizobiaceae</taxon>
        <taxon>Rhizobium/Agrobacterium group</taxon>
        <taxon>Agrobacterium</taxon>
    </lineage>
</organism>
<feature type="domain" description="Aminotransferase class V" evidence="11">
    <location>
        <begin position="6"/>
        <end position="367"/>
    </location>
</feature>
<dbReference type="EMBL" id="JACXXJ020000003">
    <property type="protein sequence ID" value="MBF2713197.1"/>
    <property type="molecule type" value="Genomic_DNA"/>
</dbReference>
<reference evidence="12" key="1">
    <citation type="submission" date="2020-11" db="EMBL/GenBank/DDBJ databases">
        <title>Agrobacterium vitis strain K377 genome.</title>
        <authorList>
            <person name="Xi H."/>
        </authorList>
    </citation>
    <scope>NUCLEOTIDE SEQUENCE</scope>
    <source>
        <strain evidence="12">K377</strain>
    </source>
</reference>
<evidence type="ECO:0000256" key="7">
    <source>
        <dbReference type="ARBA" id="ARBA00022898"/>
    </source>
</evidence>
<evidence type="ECO:0000256" key="3">
    <source>
        <dbReference type="ARBA" id="ARBA00006490"/>
    </source>
</evidence>
<sequence>MSRPPIYLDGFSTTPLAPEAKEAILQSWMEPGNAGSSHFAGELAAAKIFQARTAVGALIGATPEEIVFTSGATESNNLVFLGVGKWALAGGSHRRRIVISAIEHKAIFEPANALSEMGFETVIAPVTRHGVVDVDKLTQLIDETTLLVSVMAANNETGAIQPLSEVVAVAHAVGAYVHSDAAQAAGKVPFNVDTIGVDYTSLSGHKIYGPMGVGALYVSQSAPRPFPIQYGGGQQGGLRPGTEPVALIVGFGKAAQVAIEAMEEDERHCRMLASHFMKRLSEHQVSFSKTVDPNICIPGGLSLIIDSVEADDIVAMIGKQVSISTGSACSSGQVLPSHVLKAMGIVTNKARNIFRICFGRYNSIDDAEVAASVIASAVQKLNRPTGPILQ</sequence>
<comment type="function">
    <text evidence="2">Catalyzes the removal of elemental sulfur atoms from cysteine to produce alanine. Seems to participate in the biosynthesis of the nitrogenase metalloclusters by providing the inorganic sulfur required for the Fe-S core formation.</text>
</comment>
<dbReference type="GO" id="GO:0031071">
    <property type="term" value="F:cysteine desulfurase activity"/>
    <property type="evidence" value="ECO:0007669"/>
    <property type="project" value="UniProtKB-EC"/>
</dbReference>
<dbReference type="Gene3D" id="1.10.260.50">
    <property type="match status" value="1"/>
</dbReference>
<dbReference type="InterPro" id="IPR015424">
    <property type="entry name" value="PyrdxlP-dep_Trfase"/>
</dbReference>
<keyword evidence="9" id="KW-0411">Iron-sulfur</keyword>
<evidence type="ECO:0000256" key="6">
    <source>
        <dbReference type="ARBA" id="ARBA00022723"/>
    </source>
</evidence>
<evidence type="ECO:0000313" key="12">
    <source>
        <dbReference type="EMBL" id="MBF2713197.1"/>
    </source>
</evidence>
<accession>A0AAE2RB12</accession>
<dbReference type="Gene3D" id="3.90.1150.10">
    <property type="entry name" value="Aspartate Aminotransferase, domain 1"/>
    <property type="match status" value="1"/>
</dbReference>
<evidence type="ECO:0000256" key="10">
    <source>
        <dbReference type="ARBA" id="ARBA00050776"/>
    </source>
</evidence>
<dbReference type="PANTHER" id="PTHR11601:SF34">
    <property type="entry name" value="CYSTEINE DESULFURASE"/>
    <property type="match status" value="1"/>
</dbReference>
<dbReference type="PANTHER" id="PTHR11601">
    <property type="entry name" value="CYSTEINE DESULFURYLASE FAMILY MEMBER"/>
    <property type="match status" value="1"/>
</dbReference>
<dbReference type="Gene3D" id="3.40.640.10">
    <property type="entry name" value="Type I PLP-dependent aspartate aminotransferase-like (Major domain)"/>
    <property type="match status" value="1"/>
</dbReference>
<proteinExistence type="inferred from homology"/>
<comment type="catalytic activity">
    <reaction evidence="10">
        <text>(sulfur carrier)-H + L-cysteine = (sulfur carrier)-SH + L-alanine</text>
        <dbReference type="Rhea" id="RHEA:43892"/>
        <dbReference type="Rhea" id="RHEA-COMP:14737"/>
        <dbReference type="Rhea" id="RHEA-COMP:14739"/>
        <dbReference type="ChEBI" id="CHEBI:29917"/>
        <dbReference type="ChEBI" id="CHEBI:35235"/>
        <dbReference type="ChEBI" id="CHEBI:57972"/>
        <dbReference type="ChEBI" id="CHEBI:64428"/>
        <dbReference type="EC" id="2.8.1.7"/>
    </reaction>
</comment>
<protein>
    <recommendedName>
        <fullName evidence="4">Cysteine desulfurase</fullName>
    </recommendedName>
</protein>
<evidence type="ECO:0000256" key="9">
    <source>
        <dbReference type="ARBA" id="ARBA00023014"/>
    </source>
</evidence>
<dbReference type="InterPro" id="IPR000192">
    <property type="entry name" value="Aminotrans_V_dom"/>
</dbReference>
<dbReference type="GO" id="GO:0051536">
    <property type="term" value="F:iron-sulfur cluster binding"/>
    <property type="evidence" value="ECO:0007669"/>
    <property type="project" value="UniProtKB-KW"/>
</dbReference>
<evidence type="ECO:0000256" key="2">
    <source>
        <dbReference type="ARBA" id="ARBA00003120"/>
    </source>
</evidence>